<evidence type="ECO:0000313" key="1">
    <source>
        <dbReference type="EnsemblPlants" id="KQL01335"/>
    </source>
</evidence>
<dbReference type="HOGENOM" id="CLU_3320959_0_0_1"/>
<keyword evidence="2" id="KW-1185">Reference proteome</keyword>
<accession>K3YNW9</accession>
<reference evidence="1" key="2">
    <citation type="submission" date="2018-08" db="UniProtKB">
        <authorList>
            <consortium name="EnsemblPlants"/>
        </authorList>
    </citation>
    <scope>IDENTIFICATION</scope>
    <source>
        <strain evidence="1">Yugu1</strain>
    </source>
</reference>
<dbReference type="Gramene" id="KQL01335">
    <property type="protein sequence ID" value="KQL01335"/>
    <property type="gene ID" value="SETIT_015961mg"/>
</dbReference>
<dbReference type="InParanoid" id="K3YNW9"/>
<dbReference type="Proteomes" id="UP000004995">
    <property type="component" value="Unassembled WGS sequence"/>
</dbReference>
<dbReference type="EMBL" id="AGNK02003697">
    <property type="status" value="NOT_ANNOTATED_CDS"/>
    <property type="molecule type" value="Genomic_DNA"/>
</dbReference>
<evidence type="ECO:0008006" key="3">
    <source>
        <dbReference type="Google" id="ProtNLM"/>
    </source>
</evidence>
<dbReference type="STRING" id="4555.K3YNW9"/>
<protein>
    <recommendedName>
        <fullName evidence="3">SMP-LTD domain-containing protein</fullName>
    </recommendedName>
</protein>
<sequence>MELELQWDGNPNIVLDIQTTLGISLPVQIMEGKMLVTIV</sequence>
<organism evidence="1 2">
    <name type="scientific">Setaria italica</name>
    <name type="common">Foxtail millet</name>
    <name type="synonym">Panicum italicum</name>
    <dbReference type="NCBI Taxonomy" id="4555"/>
    <lineage>
        <taxon>Eukaryota</taxon>
        <taxon>Viridiplantae</taxon>
        <taxon>Streptophyta</taxon>
        <taxon>Embryophyta</taxon>
        <taxon>Tracheophyta</taxon>
        <taxon>Spermatophyta</taxon>
        <taxon>Magnoliopsida</taxon>
        <taxon>Liliopsida</taxon>
        <taxon>Poales</taxon>
        <taxon>Poaceae</taxon>
        <taxon>PACMAD clade</taxon>
        <taxon>Panicoideae</taxon>
        <taxon>Panicodae</taxon>
        <taxon>Paniceae</taxon>
        <taxon>Cenchrinae</taxon>
        <taxon>Setaria</taxon>
    </lineage>
</organism>
<evidence type="ECO:0000313" key="2">
    <source>
        <dbReference type="Proteomes" id="UP000004995"/>
    </source>
</evidence>
<dbReference type="AlphaFoldDB" id="K3YNW9"/>
<reference evidence="2" key="1">
    <citation type="journal article" date="2012" name="Nat. Biotechnol.">
        <title>Reference genome sequence of the model plant Setaria.</title>
        <authorList>
            <person name="Bennetzen J.L."/>
            <person name="Schmutz J."/>
            <person name="Wang H."/>
            <person name="Percifield R."/>
            <person name="Hawkins J."/>
            <person name="Pontaroli A.C."/>
            <person name="Estep M."/>
            <person name="Feng L."/>
            <person name="Vaughn J.N."/>
            <person name="Grimwood J."/>
            <person name="Jenkins J."/>
            <person name="Barry K."/>
            <person name="Lindquist E."/>
            <person name="Hellsten U."/>
            <person name="Deshpande S."/>
            <person name="Wang X."/>
            <person name="Wu X."/>
            <person name="Mitros T."/>
            <person name="Triplett J."/>
            <person name="Yang X."/>
            <person name="Ye C.Y."/>
            <person name="Mauro-Herrera M."/>
            <person name="Wang L."/>
            <person name="Li P."/>
            <person name="Sharma M."/>
            <person name="Sharma R."/>
            <person name="Ronald P.C."/>
            <person name="Panaud O."/>
            <person name="Kellogg E.A."/>
            <person name="Brutnell T.P."/>
            <person name="Doust A.N."/>
            <person name="Tuskan G.A."/>
            <person name="Rokhsar D."/>
            <person name="Devos K.M."/>
        </authorList>
    </citation>
    <scope>NUCLEOTIDE SEQUENCE [LARGE SCALE GENOMIC DNA]</scope>
    <source>
        <strain evidence="2">cv. Yugu1</strain>
    </source>
</reference>
<dbReference type="EnsemblPlants" id="KQL01335">
    <property type="protein sequence ID" value="KQL01335"/>
    <property type="gene ID" value="SETIT_015961mg"/>
</dbReference>
<proteinExistence type="predicted"/>
<name>K3YNW9_SETIT</name>